<comment type="caution">
    <text evidence="3">The sequence shown here is derived from an EMBL/GenBank/DDBJ whole genome shotgun (WGS) entry which is preliminary data.</text>
</comment>
<feature type="compositionally biased region" description="Polar residues" evidence="1">
    <location>
        <begin position="236"/>
        <end position="246"/>
    </location>
</feature>
<protein>
    <submittedName>
        <fullName evidence="3">Uncharacterized protein</fullName>
    </submittedName>
</protein>
<feature type="chain" id="PRO_5045685253" evidence="2">
    <location>
        <begin position="21"/>
        <end position="466"/>
    </location>
</feature>
<proteinExistence type="predicted"/>
<organism evidence="3 4">
    <name type="scientific">Mucilaginibacter pocheonensis</name>
    <dbReference type="NCBI Taxonomy" id="398050"/>
    <lineage>
        <taxon>Bacteria</taxon>
        <taxon>Pseudomonadati</taxon>
        <taxon>Bacteroidota</taxon>
        <taxon>Sphingobacteriia</taxon>
        <taxon>Sphingobacteriales</taxon>
        <taxon>Sphingobacteriaceae</taxon>
        <taxon>Mucilaginibacter</taxon>
    </lineage>
</organism>
<feature type="signal peptide" evidence="2">
    <location>
        <begin position="1"/>
        <end position="20"/>
    </location>
</feature>
<gene>
    <name evidence="3" type="ORF">J2W55_004016</name>
</gene>
<keyword evidence="2" id="KW-0732">Signal</keyword>
<name>A0ABU1TFX8_9SPHI</name>
<feature type="region of interest" description="Disordered" evidence="1">
    <location>
        <begin position="233"/>
        <end position="262"/>
    </location>
</feature>
<keyword evidence="4" id="KW-1185">Reference proteome</keyword>
<evidence type="ECO:0000313" key="3">
    <source>
        <dbReference type="EMBL" id="MDR6944156.1"/>
    </source>
</evidence>
<accession>A0ABU1TFX8</accession>
<dbReference type="EMBL" id="JAVDUU010000004">
    <property type="protein sequence ID" value="MDR6944156.1"/>
    <property type="molecule type" value="Genomic_DNA"/>
</dbReference>
<evidence type="ECO:0000256" key="2">
    <source>
        <dbReference type="SAM" id="SignalP"/>
    </source>
</evidence>
<evidence type="ECO:0000313" key="4">
    <source>
        <dbReference type="Proteomes" id="UP001247620"/>
    </source>
</evidence>
<reference evidence="3 4" key="1">
    <citation type="submission" date="2023-07" db="EMBL/GenBank/DDBJ databases">
        <title>Sorghum-associated microbial communities from plants grown in Nebraska, USA.</title>
        <authorList>
            <person name="Schachtman D."/>
        </authorList>
    </citation>
    <scope>NUCLEOTIDE SEQUENCE [LARGE SCALE GENOMIC DNA]</scope>
    <source>
        <strain evidence="3 4">3262</strain>
    </source>
</reference>
<feature type="compositionally biased region" description="Low complexity" evidence="1">
    <location>
        <begin position="247"/>
        <end position="261"/>
    </location>
</feature>
<evidence type="ECO:0000256" key="1">
    <source>
        <dbReference type="SAM" id="MobiDB-lite"/>
    </source>
</evidence>
<sequence length="466" mass="50446">MKTIVRYTLLMLLFINTAWGQSNTLNGVYAGIEITPSTVMGGGMGRDDISFLFRPDGSFCDELHKPDWTTRVSGHYTVTGKTINLKYNTGTRTLHYKLENDGNIDAGGYYLLHQPADSSIPPGYYQFSKINGSGGGNSGMTYVGVGSDNSLNFDGKGNFSNSRASATAVIGEGVGGGNSRKSSGKGTYKINKGTLTLNFDDGRTELHSFFCRPGDKPIMAVIDGNIFFMEDKQEQKGQSTSGNAERSSSTSMGANSSTGTTENATISDAKTMLLKANAVQGGTALDNLKVLSFTATMQGLQVSSHIDLPGKRVRLEIWKNGKLIQVEQLEGETGWIWQNGKVTPLPPIRSSEMGSVFHSGLLGLRRTEIDALTIKNVKQTSSGNVITAVKNGKQFIFMLNDQSQLVAAADNTGRVPSTSVYSNLRVIDGVLLPFQEIATSGQQRNLIRYQKFEVNPSLPEITWNKP</sequence>
<dbReference type="Proteomes" id="UP001247620">
    <property type="component" value="Unassembled WGS sequence"/>
</dbReference>
<dbReference type="RefSeq" id="WP_310099715.1">
    <property type="nucleotide sequence ID" value="NZ_JAVDUU010000004.1"/>
</dbReference>